<name>A0A6L2NSB7_TANCI</name>
<dbReference type="EMBL" id="BKCJ010009540">
    <property type="protein sequence ID" value="GEU87444.1"/>
    <property type="molecule type" value="Genomic_DNA"/>
</dbReference>
<evidence type="ECO:0000313" key="1">
    <source>
        <dbReference type="EMBL" id="GEU87444.1"/>
    </source>
</evidence>
<comment type="caution">
    <text evidence="1">The sequence shown here is derived from an EMBL/GenBank/DDBJ whole genome shotgun (WGS) entry which is preliminary data.</text>
</comment>
<dbReference type="AlphaFoldDB" id="A0A6L2NSB7"/>
<evidence type="ECO:0008006" key="2">
    <source>
        <dbReference type="Google" id="ProtNLM"/>
    </source>
</evidence>
<organism evidence="1">
    <name type="scientific">Tanacetum cinerariifolium</name>
    <name type="common">Dalmatian daisy</name>
    <name type="synonym">Chrysanthemum cinerariifolium</name>
    <dbReference type="NCBI Taxonomy" id="118510"/>
    <lineage>
        <taxon>Eukaryota</taxon>
        <taxon>Viridiplantae</taxon>
        <taxon>Streptophyta</taxon>
        <taxon>Embryophyta</taxon>
        <taxon>Tracheophyta</taxon>
        <taxon>Spermatophyta</taxon>
        <taxon>Magnoliopsida</taxon>
        <taxon>eudicotyledons</taxon>
        <taxon>Gunneridae</taxon>
        <taxon>Pentapetalae</taxon>
        <taxon>asterids</taxon>
        <taxon>campanulids</taxon>
        <taxon>Asterales</taxon>
        <taxon>Asteraceae</taxon>
        <taxon>Asteroideae</taxon>
        <taxon>Anthemideae</taxon>
        <taxon>Anthemidinae</taxon>
        <taxon>Tanacetum</taxon>
    </lineage>
</organism>
<accession>A0A6L2NSB7</accession>
<gene>
    <name evidence="1" type="ORF">Tci_059422</name>
</gene>
<reference evidence="1" key="1">
    <citation type="journal article" date="2019" name="Sci. Rep.">
        <title>Draft genome of Tanacetum cinerariifolium, the natural source of mosquito coil.</title>
        <authorList>
            <person name="Yamashiro T."/>
            <person name="Shiraishi A."/>
            <person name="Satake H."/>
            <person name="Nakayama K."/>
        </authorList>
    </citation>
    <scope>NUCLEOTIDE SEQUENCE</scope>
</reference>
<protein>
    <recommendedName>
        <fullName evidence="2">F-box associated interaction domain-containing protein</fullName>
    </recommendedName>
</protein>
<sequence length="155" mass="17537">MEKNSNQGFGSLNSLTIVSLDLAKETYGEVLQPVYDKGQNNSTLGALGHYLCITYDRVDLWVMKVYGVKDSWTKLASLPYLHEYGMYNQLVVPSLCISNDEKLILQYRSKLVVYDTHNSSSTRICRKFDGLNEICIFVESLVSPCAPVMPNRLRS</sequence>
<proteinExistence type="predicted"/>